<dbReference type="SUPFAM" id="SSF51735">
    <property type="entry name" value="NAD(P)-binding Rossmann-fold domains"/>
    <property type="match status" value="1"/>
</dbReference>
<dbReference type="EMBL" id="FRAU01000004">
    <property type="protein sequence ID" value="SHK62097.1"/>
    <property type="molecule type" value="Genomic_DNA"/>
</dbReference>
<dbReference type="PANTHER" id="PTHR43833">
    <property type="entry name" value="POTASSIUM CHANNEL PROTEIN 2-RELATED-RELATED"/>
    <property type="match status" value="1"/>
</dbReference>
<feature type="domain" description="RCK N-terminal" evidence="1">
    <location>
        <begin position="1"/>
        <end position="118"/>
    </location>
</feature>
<dbReference type="Gene3D" id="3.40.50.720">
    <property type="entry name" value="NAD(P)-binding Rossmann-like Domain"/>
    <property type="match status" value="1"/>
</dbReference>
<dbReference type="Gene3D" id="3.30.70.1450">
    <property type="entry name" value="Regulator of K+ conductance, C-terminal domain"/>
    <property type="match status" value="1"/>
</dbReference>
<accession>A0A1M6TYQ7</accession>
<dbReference type="InterPro" id="IPR050721">
    <property type="entry name" value="Trk_Ktr_HKT_K-transport"/>
</dbReference>
<gene>
    <name evidence="3" type="ORF">SAMN04488087_1592</name>
</gene>
<dbReference type="OrthoDB" id="9776294at2"/>
<proteinExistence type="predicted"/>
<dbReference type="InterPro" id="IPR036291">
    <property type="entry name" value="NAD(P)-bd_dom_sf"/>
</dbReference>
<evidence type="ECO:0000259" key="1">
    <source>
        <dbReference type="PROSITE" id="PS51201"/>
    </source>
</evidence>
<reference evidence="4" key="1">
    <citation type="submission" date="2016-11" db="EMBL/GenBank/DDBJ databases">
        <authorList>
            <person name="Varghese N."/>
            <person name="Submissions S."/>
        </authorList>
    </citation>
    <scope>NUCLEOTIDE SEQUENCE [LARGE SCALE GENOMIC DNA]</scope>
    <source>
        <strain evidence="4">DSM 22212</strain>
    </source>
</reference>
<organism evidence="3 4">
    <name type="scientific">Rhodothermus profundi</name>
    <dbReference type="NCBI Taxonomy" id="633813"/>
    <lineage>
        <taxon>Bacteria</taxon>
        <taxon>Pseudomonadati</taxon>
        <taxon>Rhodothermota</taxon>
        <taxon>Rhodothermia</taxon>
        <taxon>Rhodothermales</taxon>
        <taxon>Rhodothermaceae</taxon>
        <taxon>Rhodothermus</taxon>
    </lineage>
</organism>
<evidence type="ECO:0000313" key="4">
    <source>
        <dbReference type="Proteomes" id="UP000185812"/>
    </source>
</evidence>
<protein>
    <submittedName>
        <fullName evidence="3">Trk system potassium uptake protein TrkA</fullName>
    </submittedName>
</protein>
<dbReference type="Pfam" id="PF02254">
    <property type="entry name" value="TrkA_N"/>
    <property type="match status" value="1"/>
</dbReference>
<evidence type="ECO:0000259" key="2">
    <source>
        <dbReference type="PROSITE" id="PS51202"/>
    </source>
</evidence>
<evidence type="ECO:0000313" key="3">
    <source>
        <dbReference type="EMBL" id="SHK62097.1"/>
    </source>
</evidence>
<dbReference type="InterPro" id="IPR003148">
    <property type="entry name" value="RCK_N"/>
</dbReference>
<dbReference type="PROSITE" id="PS51202">
    <property type="entry name" value="RCK_C"/>
    <property type="match status" value="1"/>
</dbReference>
<dbReference type="InterPro" id="IPR006037">
    <property type="entry name" value="RCK_C"/>
</dbReference>
<dbReference type="GO" id="GO:0008324">
    <property type="term" value="F:monoatomic cation transmembrane transporter activity"/>
    <property type="evidence" value="ECO:0007669"/>
    <property type="project" value="InterPro"/>
</dbReference>
<dbReference type="PANTHER" id="PTHR43833:SF7">
    <property type="entry name" value="KTR SYSTEM POTASSIUM UPTAKE PROTEIN C"/>
    <property type="match status" value="1"/>
</dbReference>
<dbReference type="STRING" id="633813.SAMN04488087_1592"/>
<keyword evidence="4" id="KW-1185">Reference proteome</keyword>
<name>A0A1M6TYQ7_9BACT</name>
<dbReference type="PROSITE" id="PS51201">
    <property type="entry name" value="RCK_N"/>
    <property type="match status" value="1"/>
</dbReference>
<dbReference type="InterPro" id="IPR036721">
    <property type="entry name" value="RCK_C_sf"/>
</dbReference>
<dbReference type="Pfam" id="PF02080">
    <property type="entry name" value="TrkA_C"/>
    <property type="match status" value="1"/>
</dbReference>
<sequence>MKRFVVIGLGNFGASVAEALYAEGNEVLAIDLDERAVDRIAPHVTRAVVCDGRDLETLERLGVREVDVGIISTGDDITASVLSTLVLRDLGVGEIYVKVISRDHARVMNRLGVTETIFPERESALNLASRLSGRALLNYFRIGAGFGIQEMAVPDEWEGKTLRQLELRQRYGLSVVAVRDVLSDQIHIPPDPDVPLRDTDTLFVAGKEEDLEQVARLK</sequence>
<dbReference type="AlphaFoldDB" id="A0A1M6TYQ7"/>
<dbReference type="Proteomes" id="UP000185812">
    <property type="component" value="Unassembled WGS sequence"/>
</dbReference>
<dbReference type="SUPFAM" id="SSF116726">
    <property type="entry name" value="TrkA C-terminal domain-like"/>
    <property type="match status" value="1"/>
</dbReference>
<dbReference type="GO" id="GO:0006813">
    <property type="term" value="P:potassium ion transport"/>
    <property type="evidence" value="ECO:0007669"/>
    <property type="project" value="InterPro"/>
</dbReference>
<dbReference type="RefSeq" id="WP_072715432.1">
    <property type="nucleotide sequence ID" value="NZ_FRAU01000004.1"/>
</dbReference>
<feature type="domain" description="RCK C-terminal" evidence="2">
    <location>
        <begin position="134"/>
        <end position="218"/>
    </location>
</feature>